<dbReference type="Pfam" id="PF00561">
    <property type="entry name" value="Abhydrolase_1"/>
    <property type="match status" value="1"/>
</dbReference>
<reference evidence="2 3" key="1">
    <citation type="submission" date="2017-11" db="EMBL/GenBank/DDBJ databases">
        <title>Genomic Encyclopedia of Archaeal and Bacterial Type Strains, Phase II (KMG-II): From Individual Species to Whole Genera.</title>
        <authorList>
            <person name="Goeker M."/>
        </authorList>
    </citation>
    <scope>NUCLEOTIDE SEQUENCE [LARGE SCALE GENOMIC DNA]</scope>
    <source>
        <strain evidence="2 3">DSM 29128</strain>
    </source>
</reference>
<dbReference type="PANTHER" id="PTHR43798:SF33">
    <property type="entry name" value="HYDROLASE, PUTATIVE (AFU_ORTHOLOGUE AFUA_2G14860)-RELATED"/>
    <property type="match status" value="1"/>
</dbReference>
<dbReference type="EMBL" id="PGTY01000001">
    <property type="protein sequence ID" value="PJI93060.1"/>
    <property type="molecule type" value="Genomic_DNA"/>
</dbReference>
<accession>A0A2M8WQ50</accession>
<organism evidence="2 3">
    <name type="scientific">Yoonia maricola</name>
    <dbReference type="NCBI Taxonomy" id="420999"/>
    <lineage>
        <taxon>Bacteria</taxon>
        <taxon>Pseudomonadati</taxon>
        <taxon>Pseudomonadota</taxon>
        <taxon>Alphaproteobacteria</taxon>
        <taxon>Rhodobacterales</taxon>
        <taxon>Paracoccaceae</taxon>
        <taxon>Yoonia</taxon>
    </lineage>
</organism>
<dbReference type="InterPro" id="IPR029058">
    <property type="entry name" value="AB_hydrolase_fold"/>
</dbReference>
<dbReference type="Proteomes" id="UP000228531">
    <property type="component" value="Unassembled WGS sequence"/>
</dbReference>
<feature type="domain" description="AB hydrolase-1" evidence="1">
    <location>
        <begin position="37"/>
        <end position="236"/>
    </location>
</feature>
<dbReference type="GO" id="GO:0016020">
    <property type="term" value="C:membrane"/>
    <property type="evidence" value="ECO:0007669"/>
    <property type="project" value="TreeGrafter"/>
</dbReference>
<dbReference type="InterPro" id="IPR050266">
    <property type="entry name" value="AB_hydrolase_sf"/>
</dbReference>
<sequence length="291" mass="31365">MPEIEGYIEPLMVEIGGVYSYLHVEVTAPPDPQKCMFLIHDLAGRSDDFAPLAPHLARLGYKVVMIDLPGRGKSAAVEEASYTLRMYVEVLFALLKEHGLKQNAALGQGWGAMIALLFESFLARPLQHMYLVDLPAHWSYATDPAAQTWAALAPICTETPEDFLAQAENAVPQDLAGRDALLTLAAERGRIVEGNHQLALDPAIFANLSKSETKVYNLESALNKLRSPTQLLQGAQSAVPLVTSAFVAQRHLSGKVGHAQIIRGSHTSWTDPALLLPVLGAVCVGGQSAPS</sequence>
<evidence type="ECO:0000259" key="1">
    <source>
        <dbReference type="Pfam" id="PF00561"/>
    </source>
</evidence>
<proteinExistence type="predicted"/>
<comment type="caution">
    <text evidence="2">The sequence shown here is derived from an EMBL/GenBank/DDBJ whole genome shotgun (WGS) entry which is preliminary data.</text>
</comment>
<keyword evidence="3" id="KW-1185">Reference proteome</keyword>
<dbReference type="SUPFAM" id="SSF53474">
    <property type="entry name" value="alpha/beta-Hydrolases"/>
    <property type="match status" value="1"/>
</dbReference>
<dbReference type="PANTHER" id="PTHR43798">
    <property type="entry name" value="MONOACYLGLYCEROL LIPASE"/>
    <property type="match status" value="1"/>
</dbReference>
<dbReference type="OrthoDB" id="9804723at2"/>
<dbReference type="Gene3D" id="3.40.50.1820">
    <property type="entry name" value="alpha/beta hydrolase"/>
    <property type="match status" value="1"/>
</dbReference>
<dbReference type="AlphaFoldDB" id="A0A2M8WQ50"/>
<evidence type="ECO:0000313" key="3">
    <source>
        <dbReference type="Proteomes" id="UP000228531"/>
    </source>
</evidence>
<dbReference type="RefSeq" id="WP_100367807.1">
    <property type="nucleotide sequence ID" value="NZ_PGTY01000001.1"/>
</dbReference>
<gene>
    <name evidence="2" type="ORF">BC777_1928</name>
</gene>
<dbReference type="InterPro" id="IPR000073">
    <property type="entry name" value="AB_hydrolase_1"/>
</dbReference>
<name>A0A2M8WQ50_9RHOB</name>
<evidence type="ECO:0000313" key="2">
    <source>
        <dbReference type="EMBL" id="PJI93060.1"/>
    </source>
</evidence>
<protein>
    <submittedName>
        <fullName evidence="2">Pimeloyl-ACP methyl ester carboxylesterase</fullName>
    </submittedName>
</protein>